<dbReference type="Proteomes" id="UP001162162">
    <property type="component" value="Unassembled WGS sequence"/>
</dbReference>
<dbReference type="EMBL" id="JAPWTK010000362">
    <property type="protein sequence ID" value="KAJ8941556.1"/>
    <property type="molecule type" value="Genomic_DNA"/>
</dbReference>
<organism evidence="1 2">
    <name type="scientific">Aromia moschata</name>
    <dbReference type="NCBI Taxonomy" id="1265417"/>
    <lineage>
        <taxon>Eukaryota</taxon>
        <taxon>Metazoa</taxon>
        <taxon>Ecdysozoa</taxon>
        <taxon>Arthropoda</taxon>
        <taxon>Hexapoda</taxon>
        <taxon>Insecta</taxon>
        <taxon>Pterygota</taxon>
        <taxon>Neoptera</taxon>
        <taxon>Endopterygota</taxon>
        <taxon>Coleoptera</taxon>
        <taxon>Polyphaga</taxon>
        <taxon>Cucujiformia</taxon>
        <taxon>Chrysomeloidea</taxon>
        <taxon>Cerambycidae</taxon>
        <taxon>Cerambycinae</taxon>
        <taxon>Callichromatini</taxon>
        <taxon>Aromia</taxon>
    </lineage>
</organism>
<protein>
    <submittedName>
        <fullName evidence="1">Uncharacterized protein</fullName>
    </submittedName>
</protein>
<reference evidence="1" key="1">
    <citation type="journal article" date="2023" name="Insect Mol. Biol.">
        <title>Genome sequencing provides insights into the evolution of gene families encoding plant cell wall-degrading enzymes in longhorned beetles.</title>
        <authorList>
            <person name="Shin N.R."/>
            <person name="Okamura Y."/>
            <person name="Kirsch R."/>
            <person name="Pauchet Y."/>
        </authorList>
    </citation>
    <scope>NUCLEOTIDE SEQUENCE</scope>
    <source>
        <strain evidence="1">AMC_N1</strain>
    </source>
</reference>
<proteinExistence type="predicted"/>
<evidence type="ECO:0000313" key="1">
    <source>
        <dbReference type="EMBL" id="KAJ8941556.1"/>
    </source>
</evidence>
<dbReference type="AlphaFoldDB" id="A0AAV8XRA3"/>
<comment type="caution">
    <text evidence="1">The sequence shown here is derived from an EMBL/GenBank/DDBJ whole genome shotgun (WGS) entry which is preliminary data.</text>
</comment>
<evidence type="ECO:0000313" key="2">
    <source>
        <dbReference type="Proteomes" id="UP001162162"/>
    </source>
</evidence>
<accession>A0AAV8XRA3</accession>
<gene>
    <name evidence="1" type="ORF">NQ318_011514</name>
</gene>
<sequence length="71" mass="8107">MLLTDPYADLMRERWIDISLQLQAAKQITYLYTTGEGAQFMTRKAALKKLQLSLNDFREAMHTKGNLSEGA</sequence>
<name>A0AAV8XRA3_9CUCU</name>
<keyword evidence="2" id="KW-1185">Reference proteome</keyword>